<dbReference type="Proteomes" id="UP000007652">
    <property type="component" value="Unassembled WGS sequence"/>
</dbReference>
<gene>
    <name evidence="2" type="ORF">CAAU_0942</name>
</gene>
<keyword evidence="1" id="KW-1133">Transmembrane helix</keyword>
<dbReference type="EMBL" id="CAKP01000046">
    <property type="protein sequence ID" value="CCJ33026.1"/>
    <property type="molecule type" value="Genomic_DNA"/>
</dbReference>
<keyword evidence="1" id="KW-0812">Transmembrane</keyword>
<protein>
    <submittedName>
        <fullName evidence="2">Uncharacterized protein</fullName>
    </submittedName>
</protein>
<sequence>MFGGFCRGLFGYGLGGSYPFFMFFMMMALVLVLIIGIYFILKRPEFKPNKDDVLEILNKKTCKW</sequence>
<organism evidence="2 3">
    <name type="scientific">Caloramator australicus RC3</name>
    <dbReference type="NCBI Taxonomy" id="857293"/>
    <lineage>
        <taxon>Bacteria</taxon>
        <taxon>Bacillati</taxon>
        <taxon>Bacillota</taxon>
        <taxon>Clostridia</taxon>
        <taxon>Eubacteriales</taxon>
        <taxon>Clostridiaceae</taxon>
        <taxon>Caloramator</taxon>
    </lineage>
</organism>
<reference evidence="2 3" key="1">
    <citation type="journal article" date="2011" name="J. Bacteriol.">
        <title>Draft genome sequence of Caloramator australicus strain RC3T, a thermoanaerobe from the Great Artesian Basin of Australia.</title>
        <authorList>
            <person name="Ogg C.D."/>
            <person name="Patel B.K.C."/>
        </authorList>
    </citation>
    <scope>NUCLEOTIDE SEQUENCE [LARGE SCALE GENOMIC DNA]</scope>
    <source>
        <strain evidence="2 3">RC3</strain>
    </source>
</reference>
<evidence type="ECO:0000313" key="3">
    <source>
        <dbReference type="Proteomes" id="UP000007652"/>
    </source>
</evidence>
<dbReference type="RefSeq" id="WP_008908300.1">
    <property type="nucleotide sequence ID" value="NZ_CAKP01000046.1"/>
</dbReference>
<dbReference type="STRING" id="857293.CAAU_0942"/>
<dbReference type="OrthoDB" id="9977566at2"/>
<comment type="caution">
    <text evidence="2">The sequence shown here is derived from an EMBL/GenBank/DDBJ whole genome shotgun (WGS) entry which is preliminary data.</text>
</comment>
<keyword evidence="1" id="KW-0472">Membrane</keyword>
<feature type="transmembrane region" description="Helical" evidence="1">
    <location>
        <begin position="20"/>
        <end position="41"/>
    </location>
</feature>
<name>I7J4U1_9CLOT</name>
<evidence type="ECO:0000313" key="2">
    <source>
        <dbReference type="EMBL" id="CCJ33026.1"/>
    </source>
</evidence>
<evidence type="ECO:0000256" key="1">
    <source>
        <dbReference type="SAM" id="Phobius"/>
    </source>
</evidence>
<accession>I7J4U1</accession>
<proteinExistence type="predicted"/>
<keyword evidence="3" id="KW-1185">Reference proteome</keyword>
<dbReference type="AlphaFoldDB" id="I7J4U1"/>